<organism evidence="1 2">
    <name type="scientific">Paenibacillus elgii</name>
    <dbReference type="NCBI Taxonomy" id="189691"/>
    <lineage>
        <taxon>Bacteria</taxon>
        <taxon>Bacillati</taxon>
        <taxon>Bacillota</taxon>
        <taxon>Bacilli</taxon>
        <taxon>Bacillales</taxon>
        <taxon>Paenibacillaceae</taxon>
        <taxon>Paenibacillus</taxon>
    </lineage>
</organism>
<name>A0A2T6FTQ8_9BACL</name>
<dbReference type="EMBL" id="PYHP01000095">
    <property type="protein sequence ID" value="PUA35294.1"/>
    <property type="molecule type" value="Genomic_DNA"/>
</dbReference>
<dbReference type="Gene3D" id="3.40.50.1820">
    <property type="entry name" value="alpha/beta hydrolase"/>
    <property type="match status" value="1"/>
</dbReference>
<dbReference type="PANTHER" id="PTHR48098:SF6">
    <property type="entry name" value="FERRI-BACILLIBACTIN ESTERASE BESA"/>
    <property type="match status" value="1"/>
</dbReference>
<gene>
    <name evidence="1" type="ORF">C8Z91_32335</name>
</gene>
<dbReference type="InterPro" id="IPR029058">
    <property type="entry name" value="AB_hydrolase_fold"/>
</dbReference>
<dbReference type="AlphaFoldDB" id="A0A2T6FTQ8"/>
<reference evidence="1 2" key="1">
    <citation type="submission" date="2018-03" db="EMBL/GenBank/DDBJ databases">
        <title>Genome sequence of Paenibacillus elgii strain AC13 an antimicrobial compound producing bacteria.</title>
        <authorList>
            <person name="Kurokawa A.S."/>
            <person name="Araujo J.F."/>
            <person name="Costa R.A."/>
            <person name="Ortega D.B."/>
            <person name="Pires A.S."/>
            <person name="Pappas G.J.Jr."/>
            <person name="Franco O.L."/>
            <person name="Barreto C."/>
            <person name="Magalhaes B.S."/>
            <person name="Kruger R.H."/>
        </authorList>
    </citation>
    <scope>NUCLEOTIDE SEQUENCE [LARGE SCALE GENOMIC DNA]</scope>
    <source>
        <strain evidence="1 2">AC13</strain>
    </source>
</reference>
<dbReference type="InterPro" id="IPR050583">
    <property type="entry name" value="Mycobacterial_A85_antigen"/>
</dbReference>
<protein>
    <submittedName>
        <fullName evidence="1">Esterase</fullName>
    </submittedName>
</protein>
<dbReference type="RefSeq" id="WP_108534835.1">
    <property type="nucleotide sequence ID" value="NZ_PYHP01000095.1"/>
</dbReference>
<dbReference type="PANTHER" id="PTHR48098">
    <property type="entry name" value="ENTEROCHELIN ESTERASE-RELATED"/>
    <property type="match status" value="1"/>
</dbReference>
<dbReference type="Pfam" id="PF00756">
    <property type="entry name" value="Esterase"/>
    <property type="match status" value="1"/>
</dbReference>
<comment type="caution">
    <text evidence="1">The sequence shown here is derived from an EMBL/GenBank/DDBJ whole genome shotgun (WGS) entry which is preliminary data.</text>
</comment>
<proteinExistence type="predicted"/>
<dbReference type="Proteomes" id="UP000244184">
    <property type="component" value="Unassembled WGS sequence"/>
</dbReference>
<evidence type="ECO:0000313" key="1">
    <source>
        <dbReference type="EMBL" id="PUA35294.1"/>
    </source>
</evidence>
<dbReference type="SUPFAM" id="SSF53474">
    <property type="entry name" value="alpha/beta-Hydrolases"/>
    <property type="match status" value="1"/>
</dbReference>
<dbReference type="InterPro" id="IPR000801">
    <property type="entry name" value="Esterase-like"/>
</dbReference>
<accession>A0A2T6FTQ8</accession>
<sequence length="454" mass="51988">MHKNKSSILKVENFYSVHLDNTRDLFVYLPPSYRWDQAKRYPVLYMHDGQNIFHPAFNGYSWNVHETADRLIQSGLMEEIIVVGIPNRGVERADEFTHELEGVLYSSDKVRIQPKGQLYERFIIEEIKPYIDALFRTKPGPEHTGLMGSSRGGQVTYHIGFRRPDIFGKLAILSPYFYYVDPVTLEEYRQYHTFGKKQPVSRIWIDLGGREGTLIMEKHVREVAEQLALLGYEADDELMYFFDPEAAHVEKDWAARLTSPLLHLFGDKGQARSLSLQGWDEVGIRGPLCRLNPIAELDSGLKLSLLRAAYRVEDPRIVEVQEDGTVVAKEEGETTVTVNYCGLEAALSIRVVKELKERVALDLTVHVPPHTPETVALYAWFPLSKQPDAPVYSGRLELPLHAEFVYQISRADGVAETDQAGNPVVRHYRAEDDSRLELTVERWSNDIREDESSW</sequence>
<evidence type="ECO:0000313" key="2">
    <source>
        <dbReference type="Proteomes" id="UP000244184"/>
    </source>
</evidence>